<feature type="region of interest" description="Disordered" evidence="2">
    <location>
        <begin position="888"/>
        <end position="932"/>
    </location>
</feature>
<accession>A0A9P1BWD6</accession>
<name>A0A9P1BWD6_9DINO</name>
<comment type="caution">
    <text evidence="4">The sequence shown here is derived from an EMBL/GenBank/DDBJ whole genome shotgun (WGS) entry which is preliminary data.</text>
</comment>
<keyword evidence="1" id="KW-0175">Coiled coil</keyword>
<keyword evidence="3" id="KW-1133">Transmembrane helix</keyword>
<keyword evidence="7" id="KW-1185">Reference proteome</keyword>
<reference evidence="4" key="1">
    <citation type="submission" date="2022-10" db="EMBL/GenBank/DDBJ databases">
        <authorList>
            <person name="Chen Y."/>
            <person name="Dougan E. K."/>
            <person name="Chan C."/>
            <person name="Rhodes N."/>
            <person name="Thang M."/>
        </authorList>
    </citation>
    <scope>NUCLEOTIDE SEQUENCE</scope>
</reference>
<feature type="region of interest" description="Disordered" evidence="2">
    <location>
        <begin position="1860"/>
        <end position="1886"/>
    </location>
</feature>
<evidence type="ECO:0000313" key="5">
    <source>
        <dbReference type="EMBL" id="CAL1134135.1"/>
    </source>
</evidence>
<reference evidence="5" key="2">
    <citation type="submission" date="2024-04" db="EMBL/GenBank/DDBJ databases">
        <authorList>
            <person name="Chen Y."/>
            <person name="Shah S."/>
            <person name="Dougan E. K."/>
            <person name="Thang M."/>
            <person name="Chan C."/>
        </authorList>
    </citation>
    <scope>NUCLEOTIDE SEQUENCE [LARGE SCALE GENOMIC DNA]</scope>
</reference>
<evidence type="ECO:0000256" key="1">
    <source>
        <dbReference type="SAM" id="Coils"/>
    </source>
</evidence>
<evidence type="ECO:0000256" key="2">
    <source>
        <dbReference type="SAM" id="MobiDB-lite"/>
    </source>
</evidence>
<feature type="transmembrane region" description="Helical" evidence="3">
    <location>
        <begin position="1800"/>
        <end position="1821"/>
    </location>
</feature>
<dbReference type="EMBL" id="CAMXCT030000583">
    <property type="protein sequence ID" value="CAL4768072.1"/>
    <property type="molecule type" value="Genomic_DNA"/>
</dbReference>
<evidence type="ECO:0000313" key="4">
    <source>
        <dbReference type="EMBL" id="CAI3980760.1"/>
    </source>
</evidence>
<dbReference type="EMBL" id="CAMXCT020000583">
    <property type="protein sequence ID" value="CAL1134135.1"/>
    <property type="molecule type" value="Genomic_DNA"/>
</dbReference>
<evidence type="ECO:0000313" key="7">
    <source>
        <dbReference type="Proteomes" id="UP001152797"/>
    </source>
</evidence>
<dbReference type="OrthoDB" id="8056975at2759"/>
<dbReference type="Proteomes" id="UP001152797">
    <property type="component" value="Unassembled WGS sequence"/>
</dbReference>
<evidence type="ECO:0000256" key="3">
    <source>
        <dbReference type="SAM" id="Phobius"/>
    </source>
</evidence>
<feature type="compositionally biased region" description="Low complexity" evidence="2">
    <location>
        <begin position="911"/>
        <end position="930"/>
    </location>
</feature>
<feature type="compositionally biased region" description="Acidic residues" evidence="2">
    <location>
        <begin position="1868"/>
        <end position="1880"/>
    </location>
</feature>
<protein>
    <submittedName>
        <fullName evidence="6">Retrovirus-related Pol polyprotein from transposon TNT 1-94</fullName>
    </submittedName>
</protein>
<feature type="coiled-coil region" evidence="1">
    <location>
        <begin position="1931"/>
        <end position="1958"/>
    </location>
</feature>
<organism evidence="4">
    <name type="scientific">Cladocopium goreaui</name>
    <dbReference type="NCBI Taxonomy" id="2562237"/>
    <lineage>
        <taxon>Eukaryota</taxon>
        <taxon>Sar</taxon>
        <taxon>Alveolata</taxon>
        <taxon>Dinophyceae</taxon>
        <taxon>Suessiales</taxon>
        <taxon>Symbiodiniaceae</taxon>
        <taxon>Cladocopium</taxon>
    </lineage>
</organism>
<keyword evidence="3" id="KW-0472">Membrane</keyword>
<sequence length="1982" mass="219478">MTFSRLVQAASDAAQAASDAAQALRDQQQSRIEVTHADQPIVNVSGESAETQDRCSQLYSLLTGLLRGKPLRMLRQVEGRNGFEVWRQLVQLFQPKTKSRAISTLSALMNIPGFTQKDRTLLDQILGLERLRTEYVRASGSDIADDIMLSVLVRALPKAIQQHIQLQMNENSTYAQVPSVRLVTCPEPLVEELPSDASEIELHDLTVIDSYGGFCNMDFDDAEDDNGADAAAMPVDGTASSTAYPWRVPVIMDTTDVKSTGGTKSFISVWTAACDTQRPVDAGDDGFWNGRELTSDPVESFASVKPLAGDSVERFYDSRGRGALHTAPVEAPAHLDINFDSFLFDSAPAYINAGIADDGFITSSLACSAAGDTVMDTMSDDRCRSHSATQRGFALILDLQKPQFIWEQNNFLGAVFEKGNVVADFFPHVALKRPAGKGNVVDDPFPHVSLKRPASWPVDLTSDEMEEVPIQKALRRGQFKALYSRTIKRGAVVHEETQRANFMAGWTSVVRLNLFAFAASDEARCESLETELRAAVYTTVVEHLSRKATSTVGKRLGAMRRFAEFCAASAMSPFPLDDSCMHACLFSLSTDACARGCSGKPFLEVVRFTSSMLGLRISQSVAGLADSLVKQAPVIEQAVALTVEQIKKVELTCCYSESLQDRVLLGGILLMVYGSARTSDMARAIKMLVDRDVRHLDELDSNEPEGFIELAVLGNKGARSDVHRRMLLPAVAPMMSLSGAKWRDTFLEARMALGLETEGRLSWPLLCRFDSDGKPLEQNLTASEIGELLRQCPDARTERRNVVRSHSCKVTMLSWLAKDGTELHVRRLVGHHLDVGAKSAETYARDSMAPAMRAVAQVVNAVIKGTFAPDVTQSGRFLKQQPMIVAATNSGENSDGSYEFPFSDGDRVGGDTDATTTDSSSDAGSTSSETVNDATTLWELLRPVLRRTLVDVGTHLEKFVHSISYVVRLKQPSEKKFLCGRVCNDRYDSRASGASEEWPKCATCFGSREADAPTTGLESMMRQLSYEAITVAVAAIGFPVEPQQKVQIKSYSSSQLTSALRCLKTNNYKSERAPDAAADLYTDLGQMQNAFIRRGLACEQAGLLSYATHEKSQERFHDSHDEVVSVDHVALEGVPMLRIDISKADQRKVLEALQQLMNAPTTIHCAAPGRRLLRYFGRVVCLSLGMLVFSFLRHEAAKACWIAGFAQSLTAQKVIHNGTMREAASDLHPFFICVPTHSNLGDDPSRGRFNELERRGAKRTRLDNSLITMLCTTNASPTMEFQDGALPLRPADTAEPAEQPGVDVIPAAEDAAVKKTCRGLGIQTITERETLPKAVEYGWNSKCGSLSLEFWLCELETQMEVSAEAMQGPHCLVVEYMDVKDGDVDTLELHEYEMEDESCEGAATDVASDNVLKRLGVPHSTFEPELDPSTLLQLDLLADELEISRLKAMGVLIPAEDFDAADQTPKKLTTRMVVCEDAGGNVSHYILGKVLPGQRNGSQMWHESFSSFLREDLKIVECAAYPCLLRSETTEDHGRPACLLLLHVDDVLCLCKRSYLESVLLPALKARYKISHEMMAVERDELTFLKRRHMLMNEFELAIQSHPKHLEKLFELLKIGRGLKPKKTLVHPMLDEDDKTEMLDNQQASIYRSCTGILLYVTSDLVECQYAIRGLSQSMSKPTKQSMECLRYLCIYLLGGTDQCLMLKYESHQGVGRIRHISLRVLWMQQKVYDLSTSQYVGSEVNEKLEQETMTSKGIKLFTLAGMNNHDAKAFLRVMLISALSLTPATASPAEEPMVVDGSYFGFFFAVIVTILCITLGYIAVLRRELRELRGEKTQFEWNGTLTKVLKLLKGAKTESKQKEAIKANVEGAEEEKGTDDESVGETPQERFERYSQSTMDEVSDPGLWQLWHHGTPSATDEPSAHRQYADGHIEQMMKDTNDILRRRLRRLEAEYDVASTANDIDLMHQLDSQITECNGLMYNLG</sequence>
<dbReference type="EMBL" id="CAMXCT010000583">
    <property type="protein sequence ID" value="CAI3980760.1"/>
    <property type="molecule type" value="Genomic_DNA"/>
</dbReference>
<evidence type="ECO:0000313" key="6">
    <source>
        <dbReference type="EMBL" id="CAL4768072.1"/>
    </source>
</evidence>
<keyword evidence="3" id="KW-0812">Transmembrane</keyword>
<proteinExistence type="predicted"/>
<gene>
    <name evidence="4" type="ORF">C1SCF055_LOCUS8618</name>
</gene>